<feature type="region of interest" description="Disordered" evidence="1">
    <location>
        <begin position="66"/>
        <end position="90"/>
    </location>
</feature>
<evidence type="ECO:0000256" key="1">
    <source>
        <dbReference type="SAM" id="MobiDB-lite"/>
    </source>
</evidence>
<organism evidence="3 4">
    <name type="scientific">Podospora aff. communis PSN243</name>
    <dbReference type="NCBI Taxonomy" id="3040156"/>
    <lineage>
        <taxon>Eukaryota</taxon>
        <taxon>Fungi</taxon>
        <taxon>Dikarya</taxon>
        <taxon>Ascomycota</taxon>
        <taxon>Pezizomycotina</taxon>
        <taxon>Sordariomycetes</taxon>
        <taxon>Sordariomycetidae</taxon>
        <taxon>Sordariales</taxon>
        <taxon>Podosporaceae</taxon>
        <taxon>Podospora</taxon>
    </lineage>
</organism>
<gene>
    <name evidence="3" type="ORF">QBC34DRAFT_414895</name>
</gene>
<feature type="chain" id="PRO_5043384407" evidence="2">
    <location>
        <begin position="18"/>
        <end position="172"/>
    </location>
</feature>
<reference evidence="3" key="2">
    <citation type="submission" date="2023-05" db="EMBL/GenBank/DDBJ databases">
        <authorList>
            <consortium name="Lawrence Berkeley National Laboratory"/>
            <person name="Steindorff A."/>
            <person name="Hensen N."/>
            <person name="Bonometti L."/>
            <person name="Westerberg I."/>
            <person name="Brannstrom I.O."/>
            <person name="Guillou S."/>
            <person name="Cros-Aarteil S."/>
            <person name="Calhoun S."/>
            <person name="Haridas S."/>
            <person name="Kuo A."/>
            <person name="Mondo S."/>
            <person name="Pangilinan J."/>
            <person name="Riley R."/>
            <person name="Labutti K."/>
            <person name="Andreopoulos B."/>
            <person name="Lipzen A."/>
            <person name="Chen C."/>
            <person name="Yanf M."/>
            <person name="Daum C."/>
            <person name="Ng V."/>
            <person name="Clum A."/>
            <person name="Ohm R."/>
            <person name="Martin F."/>
            <person name="Silar P."/>
            <person name="Natvig D."/>
            <person name="Lalanne C."/>
            <person name="Gautier V."/>
            <person name="Ament-Velasquez S.L."/>
            <person name="Kruys A."/>
            <person name="Hutchinson M.I."/>
            <person name="Powell A.J."/>
            <person name="Barry K."/>
            <person name="Miller A.N."/>
            <person name="Grigoriev I.V."/>
            <person name="Debuchy R."/>
            <person name="Gladieux P."/>
            <person name="Thoren M.H."/>
            <person name="Johannesson H."/>
        </authorList>
    </citation>
    <scope>NUCLEOTIDE SEQUENCE</scope>
    <source>
        <strain evidence="3">PSN243</strain>
    </source>
</reference>
<dbReference type="EMBL" id="MU865975">
    <property type="protein sequence ID" value="KAK4444588.1"/>
    <property type="molecule type" value="Genomic_DNA"/>
</dbReference>
<feature type="compositionally biased region" description="Low complexity" evidence="1">
    <location>
        <begin position="69"/>
        <end position="78"/>
    </location>
</feature>
<dbReference type="AlphaFoldDB" id="A0AAV9G8Z4"/>
<accession>A0AAV9G8Z4</accession>
<evidence type="ECO:0000313" key="4">
    <source>
        <dbReference type="Proteomes" id="UP001321760"/>
    </source>
</evidence>
<feature type="signal peptide" evidence="2">
    <location>
        <begin position="1"/>
        <end position="17"/>
    </location>
</feature>
<keyword evidence="4" id="KW-1185">Reference proteome</keyword>
<keyword evidence="2" id="KW-0732">Signal</keyword>
<dbReference type="Proteomes" id="UP001321760">
    <property type="component" value="Unassembled WGS sequence"/>
</dbReference>
<comment type="caution">
    <text evidence="3">The sequence shown here is derived from an EMBL/GenBank/DDBJ whole genome shotgun (WGS) entry which is preliminary data.</text>
</comment>
<evidence type="ECO:0000256" key="2">
    <source>
        <dbReference type="SAM" id="SignalP"/>
    </source>
</evidence>
<name>A0AAV9G8Z4_9PEZI</name>
<evidence type="ECO:0000313" key="3">
    <source>
        <dbReference type="EMBL" id="KAK4444588.1"/>
    </source>
</evidence>
<proteinExistence type="predicted"/>
<protein>
    <submittedName>
        <fullName evidence="3">Uncharacterized protein</fullName>
    </submittedName>
</protein>
<reference evidence="3" key="1">
    <citation type="journal article" date="2023" name="Mol. Phylogenet. Evol.">
        <title>Genome-scale phylogeny and comparative genomics of the fungal order Sordariales.</title>
        <authorList>
            <person name="Hensen N."/>
            <person name="Bonometti L."/>
            <person name="Westerberg I."/>
            <person name="Brannstrom I.O."/>
            <person name="Guillou S."/>
            <person name="Cros-Aarteil S."/>
            <person name="Calhoun S."/>
            <person name="Haridas S."/>
            <person name="Kuo A."/>
            <person name="Mondo S."/>
            <person name="Pangilinan J."/>
            <person name="Riley R."/>
            <person name="LaButti K."/>
            <person name="Andreopoulos B."/>
            <person name="Lipzen A."/>
            <person name="Chen C."/>
            <person name="Yan M."/>
            <person name="Daum C."/>
            <person name="Ng V."/>
            <person name="Clum A."/>
            <person name="Steindorff A."/>
            <person name="Ohm R.A."/>
            <person name="Martin F."/>
            <person name="Silar P."/>
            <person name="Natvig D.O."/>
            <person name="Lalanne C."/>
            <person name="Gautier V."/>
            <person name="Ament-Velasquez S.L."/>
            <person name="Kruys A."/>
            <person name="Hutchinson M.I."/>
            <person name="Powell A.J."/>
            <person name="Barry K."/>
            <person name="Miller A.N."/>
            <person name="Grigoriev I.V."/>
            <person name="Debuchy R."/>
            <person name="Gladieux P."/>
            <person name="Hiltunen Thoren M."/>
            <person name="Johannesson H."/>
        </authorList>
    </citation>
    <scope>NUCLEOTIDE SEQUENCE</scope>
    <source>
        <strain evidence="3">PSN243</strain>
    </source>
</reference>
<sequence>MHLPFLLASLLGTTALASQLPQEDDHRPCGFRIAPCPSSYTCEKLDPSCDRGENCAGRCIPTTKPPLPTSTKHTSPTKPTRPAPRPTKTKYQSCGGMRIQPVDCPKGYICVDDPYVHGCGMACDRPGICVQPEFCGGFAGFACKDGGKICVDDPRDDCDPKNGGADCGGICV</sequence>